<evidence type="ECO:0000313" key="3">
    <source>
        <dbReference type="Proteomes" id="UP000430079"/>
    </source>
</evidence>
<organism evidence="2 3">
    <name type="scientific">Streptomyces glebosus</name>
    <dbReference type="NCBI Taxonomy" id="249580"/>
    <lineage>
        <taxon>Bacteria</taxon>
        <taxon>Bacillati</taxon>
        <taxon>Actinomycetota</taxon>
        <taxon>Actinomycetes</taxon>
        <taxon>Kitasatosporales</taxon>
        <taxon>Streptomycetaceae</taxon>
        <taxon>Streptomyces</taxon>
    </lineage>
</organism>
<dbReference type="RefSeq" id="WP_190144065.1">
    <property type="nucleotide sequence ID" value="NZ_BLIO01000001.1"/>
</dbReference>
<accession>A0A640STK2</accession>
<feature type="region of interest" description="Disordered" evidence="1">
    <location>
        <begin position="1"/>
        <end position="23"/>
    </location>
</feature>
<reference evidence="2 3" key="1">
    <citation type="submission" date="2019-12" db="EMBL/GenBank/DDBJ databases">
        <title>Whole genome shotgun sequence of Streptomyces hygroscopicus subsp. glebosus NBRC 13786.</title>
        <authorList>
            <person name="Ichikawa N."/>
            <person name="Kimura A."/>
            <person name="Kitahashi Y."/>
            <person name="Komaki H."/>
            <person name="Tamura T."/>
        </authorList>
    </citation>
    <scope>NUCLEOTIDE SEQUENCE [LARGE SCALE GENOMIC DNA]</scope>
    <source>
        <strain evidence="2 3">NBRC 13786</strain>
    </source>
</reference>
<sequence length="78" mass="8194">MNPGARLHASTRRGEPPSADGVTGEIRVPLALYAVDEHRGSVDLVLSRADAASLLSSLVEALGAPTHASRPQRPEDAR</sequence>
<name>A0A640STK2_9ACTN</name>
<proteinExistence type="predicted"/>
<gene>
    <name evidence="2" type="ORF">Sgleb_28160</name>
</gene>
<dbReference type="AlphaFoldDB" id="A0A640STK2"/>
<comment type="caution">
    <text evidence="2">The sequence shown here is derived from an EMBL/GenBank/DDBJ whole genome shotgun (WGS) entry which is preliminary data.</text>
</comment>
<dbReference type="Proteomes" id="UP000430079">
    <property type="component" value="Unassembled WGS sequence"/>
</dbReference>
<evidence type="ECO:0000313" key="2">
    <source>
        <dbReference type="EMBL" id="GFE14769.1"/>
    </source>
</evidence>
<protein>
    <submittedName>
        <fullName evidence="2">Uncharacterized protein</fullName>
    </submittedName>
</protein>
<dbReference type="EMBL" id="BLIO01000001">
    <property type="protein sequence ID" value="GFE14769.1"/>
    <property type="molecule type" value="Genomic_DNA"/>
</dbReference>
<keyword evidence="3" id="KW-1185">Reference proteome</keyword>
<evidence type="ECO:0000256" key="1">
    <source>
        <dbReference type="SAM" id="MobiDB-lite"/>
    </source>
</evidence>